<dbReference type="InterPro" id="IPR036291">
    <property type="entry name" value="NAD(P)-bd_dom_sf"/>
</dbReference>
<evidence type="ECO:0000313" key="5">
    <source>
        <dbReference type="Proteomes" id="UP000065151"/>
    </source>
</evidence>
<evidence type="ECO:0000313" key="4">
    <source>
        <dbReference type="EMBL" id="ALV39973.1"/>
    </source>
</evidence>
<reference evidence="4 5" key="1">
    <citation type="submission" date="2015-12" db="EMBL/GenBank/DDBJ databases">
        <authorList>
            <person name="Shamseldin A."/>
            <person name="Moawad H."/>
            <person name="Abd El-Rahim W.M."/>
            <person name="Sadowsky M.J."/>
        </authorList>
    </citation>
    <scope>NUCLEOTIDE SEQUENCE [LARGE SCALE GENOMIC DNA]</scope>
    <source>
        <strain evidence="4 5">Ar51</strain>
    </source>
</reference>
<keyword evidence="2" id="KW-0119">Carbohydrate metabolism</keyword>
<proteinExistence type="predicted"/>
<name>A0A0U3QK16_9MICC</name>
<dbReference type="STRING" id="121292.AU252_01325"/>
<dbReference type="SUPFAM" id="SSF51735">
    <property type="entry name" value="NAD(P)-binding Rossmann-fold domains"/>
    <property type="match status" value="1"/>
</dbReference>
<evidence type="ECO:0000256" key="2">
    <source>
        <dbReference type="ARBA" id="ARBA00023277"/>
    </source>
</evidence>
<sequence length="326" mass="33927">MISTPTDDGCYLVTGALGCIGAWMTRLLLQSGARVVALDAGTDDHRLKAALLDTSEARLERVVGDVTDLAQITEIITEHQVDAIIHLAALQVPSCQANPVLGAQVNVVGQMVMLEAARSLSSGRPLVYASSVGAYAPSGGKQGLADPPATFYGVYKRAGEQAAALYAKSFGVASIGIRPHTVYGPGRDFGVSAQPTFAVLAAAEGRPYHMPYGGDVQLQFVEDVAQSFVNASRSDYDGSCVVDLVGHSVTMSDVVDAITAAVPQSQGTITFDDVQLPFPTGLGTGESPFPRAADRSIADGMRATVAHAQRLHREALTGSGPLKGSS</sequence>
<dbReference type="Gene3D" id="3.40.50.720">
    <property type="entry name" value="NAD(P)-binding Rossmann-like Domain"/>
    <property type="match status" value="1"/>
</dbReference>
<dbReference type="Pfam" id="PF01370">
    <property type="entry name" value="Epimerase"/>
    <property type="match status" value="1"/>
</dbReference>
<accession>A0A0U3QK16</accession>
<organism evidence="4">
    <name type="scientific">Pseudarthrobacter sulfonivorans</name>
    <dbReference type="NCBI Taxonomy" id="121292"/>
    <lineage>
        <taxon>Bacteria</taxon>
        <taxon>Bacillati</taxon>
        <taxon>Actinomycetota</taxon>
        <taxon>Actinomycetes</taxon>
        <taxon>Micrococcales</taxon>
        <taxon>Micrococcaceae</taxon>
        <taxon>Pseudarthrobacter</taxon>
    </lineage>
</organism>
<evidence type="ECO:0000259" key="3">
    <source>
        <dbReference type="Pfam" id="PF01370"/>
    </source>
</evidence>
<keyword evidence="1" id="KW-0521">NADP</keyword>
<evidence type="ECO:0000256" key="1">
    <source>
        <dbReference type="ARBA" id="ARBA00022857"/>
    </source>
</evidence>
<protein>
    <recommendedName>
        <fullName evidence="3">NAD-dependent epimerase/dehydratase domain-containing protein</fullName>
    </recommendedName>
</protein>
<dbReference type="RefSeq" id="WP_058929188.1">
    <property type="nucleotide sequence ID" value="NZ_CP013747.1"/>
</dbReference>
<dbReference type="KEGG" id="psul:AU252_01325"/>
<dbReference type="Proteomes" id="UP000065151">
    <property type="component" value="Chromosome"/>
</dbReference>
<dbReference type="EMBL" id="CP013747">
    <property type="protein sequence ID" value="ALV39973.1"/>
    <property type="molecule type" value="Genomic_DNA"/>
</dbReference>
<dbReference type="AlphaFoldDB" id="A0A0U3QK16"/>
<dbReference type="PANTHER" id="PTHR43103">
    <property type="entry name" value="NUCLEOSIDE-DIPHOSPHATE-SUGAR EPIMERASE"/>
    <property type="match status" value="1"/>
</dbReference>
<feature type="domain" description="NAD-dependent epimerase/dehydratase" evidence="3">
    <location>
        <begin position="12"/>
        <end position="232"/>
    </location>
</feature>
<dbReference type="CDD" id="cd08946">
    <property type="entry name" value="SDR_e"/>
    <property type="match status" value="1"/>
</dbReference>
<gene>
    <name evidence="4" type="ORF">AU252_01325</name>
</gene>
<dbReference type="InterPro" id="IPR001509">
    <property type="entry name" value="Epimerase_deHydtase"/>
</dbReference>
<dbReference type="PANTHER" id="PTHR43103:SF3">
    <property type="entry name" value="ADP-L-GLYCERO-D-MANNO-HEPTOSE-6-EPIMERASE"/>
    <property type="match status" value="1"/>
</dbReference>